<protein>
    <submittedName>
        <fullName evidence="2">414_t:CDS:1</fullName>
    </submittedName>
</protein>
<keyword evidence="3" id="KW-1185">Reference proteome</keyword>
<sequence length="78" mass="8944">LSRTTDETKKIELIQEMNKIREAVEQLNQSRLSLEEIVHTISYNAGFNLGKGQLDRLADKKIINTMLSPSEKNEIEND</sequence>
<dbReference type="Proteomes" id="UP001153678">
    <property type="component" value="Unassembled WGS sequence"/>
</dbReference>
<keyword evidence="1" id="KW-0175">Coiled coil</keyword>
<proteinExistence type="predicted"/>
<name>A0A9W4TCT3_9GLOM</name>
<accession>A0A9W4TCT3</accession>
<reference evidence="2" key="1">
    <citation type="submission" date="2022-08" db="EMBL/GenBank/DDBJ databases">
        <authorList>
            <person name="Kallberg Y."/>
            <person name="Tangrot J."/>
            <person name="Rosling A."/>
        </authorList>
    </citation>
    <scope>NUCLEOTIDE SEQUENCE</scope>
    <source>
        <strain evidence="2">Wild A</strain>
    </source>
</reference>
<dbReference type="AlphaFoldDB" id="A0A9W4TCT3"/>
<feature type="non-terminal residue" evidence="2">
    <location>
        <position position="1"/>
    </location>
</feature>
<organism evidence="2 3">
    <name type="scientific">Funneliformis geosporum</name>
    <dbReference type="NCBI Taxonomy" id="1117311"/>
    <lineage>
        <taxon>Eukaryota</taxon>
        <taxon>Fungi</taxon>
        <taxon>Fungi incertae sedis</taxon>
        <taxon>Mucoromycota</taxon>
        <taxon>Glomeromycotina</taxon>
        <taxon>Glomeromycetes</taxon>
        <taxon>Glomerales</taxon>
        <taxon>Glomeraceae</taxon>
        <taxon>Funneliformis</taxon>
    </lineage>
</organism>
<dbReference type="EMBL" id="CAMKVN010024303">
    <property type="protein sequence ID" value="CAI2200415.1"/>
    <property type="molecule type" value="Genomic_DNA"/>
</dbReference>
<evidence type="ECO:0000313" key="2">
    <source>
        <dbReference type="EMBL" id="CAI2200415.1"/>
    </source>
</evidence>
<comment type="caution">
    <text evidence="2">The sequence shown here is derived from an EMBL/GenBank/DDBJ whole genome shotgun (WGS) entry which is preliminary data.</text>
</comment>
<feature type="coiled-coil region" evidence="1">
    <location>
        <begin position="10"/>
        <end position="37"/>
    </location>
</feature>
<gene>
    <name evidence="2" type="ORF">FWILDA_LOCUS19557</name>
</gene>
<evidence type="ECO:0000313" key="3">
    <source>
        <dbReference type="Proteomes" id="UP001153678"/>
    </source>
</evidence>
<evidence type="ECO:0000256" key="1">
    <source>
        <dbReference type="SAM" id="Coils"/>
    </source>
</evidence>